<dbReference type="AlphaFoldDB" id="A0A8H4J1S8"/>
<dbReference type="PROSITE" id="PS50048">
    <property type="entry name" value="ZN2_CY6_FUNGAL_2"/>
    <property type="match status" value="1"/>
</dbReference>
<dbReference type="Pfam" id="PF00172">
    <property type="entry name" value="Zn_clus"/>
    <property type="match status" value="1"/>
</dbReference>
<keyword evidence="5" id="KW-1185">Reference proteome</keyword>
<dbReference type="CDD" id="cd00067">
    <property type="entry name" value="GAL4"/>
    <property type="match status" value="1"/>
</dbReference>
<dbReference type="PROSITE" id="PS00463">
    <property type="entry name" value="ZN2_CY6_FUNGAL_1"/>
    <property type="match status" value="1"/>
</dbReference>
<dbReference type="InterPro" id="IPR036864">
    <property type="entry name" value="Zn2-C6_fun-type_DNA-bd_sf"/>
</dbReference>
<comment type="caution">
    <text evidence="4">The sequence shown here is derived from an EMBL/GenBank/DDBJ whole genome shotgun (WGS) entry which is preliminary data.</text>
</comment>
<dbReference type="GO" id="GO:0005634">
    <property type="term" value="C:nucleus"/>
    <property type="evidence" value="ECO:0007669"/>
    <property type="project" value="UniProtKB-SubCell"/>
</dbReference>
<dbReference type="Pfam" id="PF11951">
    <property type="entry name" value="Fungal_trans_2"/>
    <property type="match status" value="1"/>
</dbReference>
<evidence type="ECO:0000256" key="2">
    <source>
        <dbReference type="ARBA" id="ARBA00023242"/>
    </source>
</evidence>
<dbReference type="EMBL" id="WWBZ02000009">
    <property type="protein sequence ID" value="KAF4311417.1"/>
    <property type="molecule type" value="Genomic_DNA"/>
</dbReference>
<dbReference type="InterPro" id="IPR001138">
    <property type="entry name" value="Zn2Cys6_DnaBD"/>
</dbReference>
<dbReference type="GO" id="GO:0000981">
    <property type="term" value="F:DNA-binding transcription factor activity, RNA polymerase II-specific"/>
    <property type="evidence" value="ECO:0007669"/>
    <property type="project" value="InterPro"/>
</dbReference>
<accession>A0A8H4J1S8</accession>
<name>A0A8H4J1S8_9PEZI</name>
<dbReference type="PANTHER" id="PTHR37534">
    <property type="entry name" value="TRANSCRIPTIONAL ACTIVATOR PROTEIN UGA3"/>
    <property type="match status" value="1"/>
</dbReference>
<evidence type="ECO:0000256" key="1">
    <source>
        <dbReference type="ARBA" id="ARBA00004123"/>
    </source>
</evidence>
<dbReference type="Proteomes" id="UP000572817">
    <property type="component" value="Unassembled WGS sequence"/>
</dbReference>
<dbReference type="OrthoDB" id="5089701at2759"/>
<gene>
    <name evidence="4" type="ORF">GTA08_BOTSDO13021</name>
</gene>
<comment type="subcellular location">
    <subcellularLocation>
        <location evidence="1">Nucleus</location>
    </subcellularLocation>
</comment>
<keyword evidence="2" id="KW-0539">Nucleus</keyword>
<dbReference type="PANTHER" id="PTHR37534:SF46">
    <property type="entry name" value="ZN(II)2CYS6 TRANSCRIPTION FACTOR (EUROFUNG)"/>
    <property type="match status" value="1"/>
</dbReference>
<dbReference type="GO" id="GO:0008270">
    <property type="term" value="F:zinc ion binding"/>
    <property type="evidence" value="ECO:0007669"/>
    <property type="project" value="InterPro"/>
</dbReference>
<evidence type="ECO:0000313" key="5">
    <source>
        <dbReference type="Proteomes" id="UP000572817"/>
    </source>
</evidence>
<sequence>MASSTSEKRARKVGASRTRSFGGCITCRGRHMKCDEGHPTCLMCRRAGLSCAGYEKSIFFDFEHASEARFRRPLLSENERECMSKWLISSVPPRSALWNISLIDEECVDAPESQDIQISRGPFGAFRLAKQQSDPQCTSISEFQEDFDYSLAILQNNDEDLFPSAEGWALTPRTQQMLETMLDVADESHSSPTMGFDSLLNESGIVQEIFDDVNMSAAEKAPTALINAPKSQSFHISHGIPEAPCRTSISPTLDSNVPHDAVFLLKHYSTTVLRSLTPFKHSKTPWHILFIPQVKSSLAALTLGERIDHANLCLFYGTLAISALSLVGVSQSQMWLEQGKLYKQHAREQLRLMLKTAYDVPKTAKYKAILMALLTMIHISIVSGNQERTEHYMLETEKFIRVKGLGRTKSRKIRLLHHCYAYERFFHESTFLCSAKSLRRQHVRKAIESSGAVAYSRDELSFCLSPWDNLEKEMLRVKGVEESENDLHLQLPGVWNNTLYPEIFGLPEPYLLLLSLVIRLAREKECAETDGADALSLKDFASRAKSLEKCIKQVKQLSADACLKMQQQQQISQHVLDNMLDAMQHALAIYFYRRIYDLDASLLQQKVIGIRDCLLRFESADAGEGNGSVRMVWPAFIAACEADDAEAKDCFSSWFQKSAKRSGLRLFNDTLANVKRLWEEKGCADGRNVTWMSLMSTTSNSHGIKQKI</sequence>
<dbReference type="InterPro" id="IPR021858">
    <property type="entry name" value="Fun_TF"/>
</dbReference>
<evidence type="ECO:0000259" key="3">
    <source>
        <dbReference type="PROSITE" id="PS50048"/>
    </source>
</evidence>
<dbReference type="SMART" id="SM00066">
    <property type="entry name" value="GAL4"/>
    <property type="match status" value="1"/>
</dbReference>
<dbReference type="SUPFAM" id="SSF57701">
    <property type="entry name" value="Zn2/Cys6 DNA-binding domain"/>
    <property type="match status" value="1"/>
</dbReference>
<protein>
    <recommendedName>
        <fullName evidence="3">Zn(2)-C6 fungal-type domain-containing protein</fullName>
    </recommendedName>
</protein>
<organism evidence="4 5">
    <name type="scientific">Botryosphaeria dothidea</name>
    <dbReference type="NCBI Taxonomy" id="55169"/>
    <lineage>
        <taxon>Eukaryota</taxon>
        <taxon>Fungi</taxon>
        <taxon>Dikarya</taxon>
        <taxon>Ascomycota</taxon>
        <taxon>Pezizomycotina</taxon>
        <taxon>Dothideomycetes</taxon>
        <taxon>Dothideomycetes incertae sedis</taxon>
        <taxon>Botryosphaeriales</taxon>
        <taxon>Botryosphaeriaceae</taxon>
        <taxon>Botryosphaeria</taxon>
    </lineage>
</organism>
<reference evidence="4" key="1">
    <citation type="submission" date="2020-04" db="EMBL/GenBank/DDBJ databases">
        <title>Genome Assembly and Annotation of Botryosphaeria dothidea sdau 11-99, a Latent Pathogen of Apple Fruit Ring Rot in China.</title>
        <authorList>
            <person name="Yu C."/>
            <person name="Diao Y."/>
            <person name="Lu Q."/>
            <person name="Zhao J."/>
            <person name="Cui S."/>
            <person name="Peng C."/>
            <person name="He B."/>
            <person name="Liu H."/>
        </authorList>
    </citation>
    <scope>NUCLEOTIDE SEQUENCE [LARGE SCALE GENOMIC DNA]</scope>
    <source>
        <strain evidence="4">Sdau11-99</strain>
    </source>
</reference>
<dbReference type="Gene3D" id="4.10.240.10">
    <property type="entry name" value="Zn(2)-C6 fungal-type DNA-binding domain"/>
    <property type="match status" value="1"/>
</dbReference>
<feature type="domain" description="Zn(2)-C6 fungal-type" evidence="3">
    <location>
        <begin position="23"/>
        <end position="51"/>
    </location>
</feature>
<proteinExistence type="predicted"/>
<evidence type="ECO:0000313" key="4">
    <source>
        <dbReference type="EMBL" id="KAF4311417.1"/>
    </source>
</evidence>